<dbReference type="SMART" id="SM00342">
    <property type="entry name" value="HTH_ARAC"/>
    <property type="match status" value="1"/>
</dbReference>
<gene>
    <name evidence="5" type="ORF">DFP98_10157</name>
</gene>
<keyword evidence="2" id="KW-0238">DNA-binding</keyword>
<evidence type="ECO:0000313" key="6">
    <source>
        <dbReference type="Proteomes" id="UP000256977"/>
    </source>
</evidence>
<dbReference type="EMBL" id="QRDZ01000001">
    <property type="protein sequence ID" value="RED89086.1"/>
    <property type="molecule type" value="Genomic_DNA"/>
</dbReference>
<keyword evidence="6" id="KW-1185">Reference proteome</keyword>
<organism evidence="5 6">
    <name type="scientific">Cohnella phaseoli</name>
    <dbReference type="NCBI Taxonomy" id="456490"/>
    <lineage>
        <taxon>Bacteria</taxon>
        <taxon>Bacillati</taxon>
        <taxon>Bacillota</taxon>
        <taxon>Bacilli</taxon>
        <taxon>Bacillales</taxon>
        <taxon>Paenibacillaceae</taxon>
        <taxon>Cohnella</taxon>
    </lineage>
</organism>
<dbReference type="SUPFAM" id="SSF51215">
    <property type="entry name" value="Regulatory protein AraC"/>
    <property type="match status" value="1"/>
</dbReference>
<keyword evidence="1" id="KW-0805">Transcription regulation</keyword>
<dbReference type="Pfam" id="PF02311">
    <property type="entry name" value="AraC_binding"/>
    <property type="match status" value="1"/>
</dbReference>
<evidence type="ECO:0000256" key="2">
    <source>
        <dbReference type="ARBA" id="ARBA00023125"/>
    </source>
</evidence>
<dbReference type="Pfam" id="PF12833">
    <property type="entry name" value="HTH_18"/>
    <property type="match status" value="1"/>
</dbReference>
<dbReference type="AlphaFoldDB" id="A0A3D9KSQ4"/>
<dbReference type="PANTHER" id="PTHR43280">
    <property type="entry name" value="ARAC-FAMILY TRANSCRIPTIONAL REGULATOR"/>
    <property type="match status" value="1"/>
</dbReference>
<dbReference type="InterPro" id="IPR018062">
    <property type="entry name" value="HTH_AraC-typ_CS"/>
</dbReference>
<evidence type="ECO:0000313" key="5">
    <source>
        <dbReference type="EMBL" id="RED89086.1"/>
    </source>
</evidence>
<dbReference type="PANTHER" id="PTHR43280:SF2">
    <property type="entry name" value="HTH-TYPE TRANSCRIPTIONAL REGULATOR EXSA"/>
    <property type="match status" value="1"/>
</dbReference>
<dbReference type="PROSITE" id="PS01124">
    <property type="entry name" value="HTH_ARAC_FAMILY_2"/>
    <property type="match status" value="1"/>
</dbReference>
<dbReference type="Proteomes" id="UP000256977">
    <property type="component" value="Unassembled WGS sequence"/>
</dbReference>
<evidence type="ECO:0000259" key="4">
    <source>
        <dbReference type="PROSITE" id="PS01124"/>
    </source>
</evidence>
<dbReference type="Gene3D" id="2.60.120.280">
    <property type="entry name" value="Regulatory protein AraC"/>
    <property type="match status" value="1"/>
</dbReference>
<dbReference type="InterPro" id="IPR003313">
    <property type="entry name" value="AraC-bd"/>
</dbReference>
<dbReference type="InterPro" id="IPR037923">
    <property type="entry name" value="HTH-like"/>
</dbReference>
<dbReference type="InterPro" id="IPR018060">
    <property type="entry name" value="HTH_AraC"/>
</dbReference>
<sequence length="291" mass="33701">MTSFSENFASLWTESSVRLIATPSKTARSSFFYVQEVGHFQTLPGYFTEREHLNSYLIVYTAAGTGTLKYRNRSYTLGPGQLFFIDCMEHHYYTTDRQNLWELVWVHFYGGTSRGYYEQFAKSSNPILSLDAASPIPDMLGQLIRLHQQKDYGTELLSSRLLVSLLTELLLSASQPQGDMDMLPHFIAPIVDFLDKHYTEKIRLEQLAEQFALNKFHLAKTFKKYMGDTPNEYVINLRINKAKEWLKYSNVPVEEIAARIGIDNVTHFINLFKSRVETTPLAFRKKWHSLN</sequence>
<evidence type="ECO:0000256" key="1">
    <source>
        <dbReference type="ARBA" id="ARBA00023015"/>
    </source>
</evidence>
<feature type="domain" description="HTH araC/xylS-type" evidence="4">
    <location>
        <begin position="188"/>
        <end position="286"/>
    </location>
</feature>
<dbReference type="PROSITE" id="PS00041">
    <property type="entry name" value="HTH_ARAC_FAMILY_1"/>
    <property type="match status" value="1"/>
</dbReference>
<comment type="caution">
    <text evidence="5">The sequence shown here is derived from an EMBL/GenBank/DDBJ whole genome shotgun (WGS) entry which is preliminary data.</text>
</comment>
<dbReference type="RefSeq" id="WP_116058556.1">
    <property type="nucleotide sequence ID" value="NZ_QRDZ01000001.1"/>
</dbReference>
<dbReference type="GO" id="GO:0003700">
    <property type="term" value="F:DNA-binding transcription factor activity"/>
    <property type="evidence" value="ECO:0007669"/>
    <property type="project" value="InterPro"/>
</dbReference>
<name>A0A3D9KSQ4_9BACL</name>
<reference evidence="5 6" key="1">
    <citation type="submission" date="2018-07" db="EMBL/GenBank/DDBJ databases">
        <title>Genomic Encyclopedia of Type Strains, Phase III (KMG-III): the genomes of soil and plant-associated and newly described type strains.</title>
        <authorList>
            <person name="Whitman W."/>
        </authorList>
    </citation>
    <scope>NUCLEOTIDE SEQUENCE [LARGE SCALE GENOMIC DNA]</scope>
    <source>
        <strain evidence="5 6">CECT 7287</strain>
    </source>
</reference>
<dbReference type="SUPFAM" id="SSF46689">
    <property type="entry name" value="Homeodomain-like"/>
    <property type="match status" value="2"/>
</dbReference>
<dbReference type="CDD" id="cd06986">
    <property type="entry name" value="cupin_MmsR-like_N"/>
    <property type="match status" value="1"/>
</dbReference>
<evidence type="ECO:0000256" key="3">
    <source>
        <dbReference type="ARBA" id="ARBA00023163"/>
    </source>
</evidence>
<dbReference type="InterPro" id="IPR009057">
    <property type="entry name" value="Homeodomain-like_sf"/>
</dbReference>
<proteinExistence type="predicted"/>
<keyword evidence="3" id="KW-0804">Transcription</keyword>
<dbReference type="OrthoDB" id="9813413at2"/>
<dbReference type="GO" id="GO:0043565">
    <property type="term" value="F:sequence-specific DNA binding"/>
    <property type="evidence" value="ECO:0007669"/>
    <property type="project" value="InterPro"/>
</dbReference>
<accession>A0A3D9KSQ4</accession>
<protein>
    <submittedName>
        <fullName evidence="5">AraC family transcriptional regulator</fullName>
    </submittedName>
</protein>
<dbReference type="Gene3D" id="1.10.10.60">
    <property type="entry name" value="Homeodomain-like"/>
    <property type="match status" value="2"/>
</dbReference>